<proteinExistence type="predicted"/>
<gene>
    <name evidence="2" type="ORF">GSLYS_00019317001</name>
</gene>
<sequence>RRSLNPTKKLTRASAMELKCPVRVEQLSHRPARSQNGNKVVNQPAKKNVKTGTTKSPTVFSDKGVQVKRYSSDESKPETPTLDFYNNIPLDSEQIKSTVHKR</sequence>
<evidence type="ECO:0000313" key="3">
    <source>
        <dbReference type="Proteomes" id="UP001497497"/>
    </source>
</evidence>
<accession>A0AAV2IJE2</accession>
<evidence type="ECO:0000256" key="1">
    <source>
        <dbReference type="SAM" id="MobiDB-lite"/>
    </source>
</evidence>
<evidence type="ECO:0000313" key="2">
    <source>
        <dbReference type="EMBL" id="CAL1545940.1"/>
    </source>
</evidence>
<feature type="non-terminal residue" evidence="2">
    <location>
        <position position="1"/>
    </location>
</feature>
<dbReference type="AlphaFoldDB" id="A0AAV2IJE2"/>
<reference evidence="2 3" key="1">
    <citation type="submission" date="2024-04" db="EMBL/GenBank/DDBJ databases">
        <authorList>
            <consortium name="Genoscope - CEA"/>
            <person name="William W."/>
        </authorList>
    </citation>
    <scope>NUCLEOTIDE SEQUENCE [LARGE SCALE GENOMIC DNA]</scope>
</reference>
<feature type="non-terminal residue" evidence="2">
    <location>
        <position position="102"/>
    </location>
</feature>
<feature type="region of interest" description="Disordered" evidence="1">
    <location>
        <begin position="67"/>
        <end position="86"/>
    </location>
</feature>
<dbReference type="Proteomes" id="UP001497497">
    <property type="component" value="Unassembled WGS sequence"/>
</dbReference>
<protein>
    <submittedName>
        <fullName evidence="2">Uncharacterized protein</fullName>
    </submittedName>
</protein>
<keyword evidence="3" id="KW-1185">Reference proteome</keyword>
<dbReference type="EMBL" id="CAXITT010000752">
    <property type="protein sequence ID" value="CAL1545940.1"/>
    <property type="molecule type" value="Genomic_DNA"/>
</dbReference>
<comment type="caution">
    <text evidence="2">The sequence shown here is derived from an EMBL/GenBank/DDBJ whole genome shotgun (WGS) entry which is preliminary data.</text>
</comment>
<feature type="region of interest" description="Disordered" evidence="1">
    <location>
        <begin position="28"/>
        <end position="59"/>
    </location>
</feature>
<name>A0AAV2IJE2_LYMST</name>
<organism evidence="2 3">
    <name type="scientific">Lymnaea stagnalis</name>
    <name type="common">Great pond snail</name>
    <name type="synonym">Helix stagnalis</name>
    <dbReference type="NCBI Taxonomy" id="6523"/>
    <lineage>
        <taxon>Eukaryota</taxon>
        <taxon>Metazoa</taxon>
        <taxon>Spiralia</taxon>
        <taxon>Lophotrochozoa</taxon>
        <taxon>Mollusca</taxon>
        <taxon>Gastropoda</taxon>
        <taxon>Heterobranchia</taxon>
        <taxon>Euthyneura</taxon>
        <taxon>Panpulmonata</taxon>
        <taxon>Hygrophila</taxon>
        <taxon>Lymnaeoidea</taxon>
        <taxon>Lymnaeidae</taxon>
        <taxon>Lymnaea</taxon>
    </lineage>
</organism>
<feature type="compositionally biased region" description="Polar residues" evidence="1">
    <location>
        <begin position="50"/>
        <end position="59"/>
    </location>
</feature>